<dbReference type="Proteomes" id="UP001150941">
    <property type="component" value="Unassembled WGS sequence"/>
</dbReference>
<dbReference type="InterPro" id="IPR011701">
    <property type="entry name" value="MFS"/>
</dbReference>
<feature type="transmembrane region" description="Helical" evidence="3">
    <location>
        <begin position="565"/>
        <end position="587"/>
    </location>
</feature>
<keyword evidence="6" id="KW-1185">Reference proteome</keyword>
<dbReference type="Pfam" id="PF07690">
    <property type="entry name" value="MFS_1"/>
    <property type="match status" value="1"/>
</dbReference>
<dbReference type="RefSeq" id="XP_058326579.1">
    <property type="nucleotide sequence ID" value="XM_058478249.1"/>
</dbReference>
<comment type="subcellular location">
    <subcellularLocation>
        <location evidence="1">Membrane</location>
        <topology evidence="1">Multi-pass membrane protein</topology>
    </subcellularLocation>
</comment>
<feature type="transmembrane region" description="Helical" evidence="3">
    <location>
        <begin position="608"/>
        <end position="628"/>
    </location>
</feature>
<dbReference type="PROSITE" id="PS50850">
    <property type="entry name" value="MFS"/>
    <property type="match status" value="1"/>
</dbReference>
<keyword evidence="3" id="KW-1133">Transmembrane helix</keyword>
<feature type="transmembrane region" description="Helical" evidence="3">
    <location>
        <begin position="767"/>
        <end position="793"/>
    </location>
</feature>
<protein>
    <recommendedName>
        <fullName evidence="4">Major facilitator superfamily (MFS) profile domain-containing protein</fullName>
    </recommendedName>
</protein>
<evidence type="ECO:0000259" key="4">
    <source>
        <dbReference type="PROSITE" id="PS50850"/>
    </source>
</evidence>
<dbReference type="Gene3D" id="1.20.1250.20">
    <property type="entry name" value="MFS general substrate transporter like domains"/>
    <property type="match status" value="1"/>
</dbReference>
<proteinExistence type="predicted"/>
<dbReference type="GO" id="GO:0000329">
    <property type="term" value="C:fungal-type vacuole membrane"/>
    <property type="evidence" value="ECO:0007669"/>
    <property type="project" value="TreeGrafter"/>
</dbReference>
<feature type="domain" description="Major facilitator superfamily (MFS) profile" evidence="4">
    <location>
        <begin position="524"/>
        <end position="947"/>
    </location>
</feature>
<evidence type="ECO:0000313" key="5">
    <source>
        <dbReference type="EMBL" id="KAJ5219749.1"/>
    </source>
</evidence>
<dbReference type="InterPro" id="IPR036259">
    <property type="entry name" value="MFS_trans_sf"/>
</dbReference>
<accession>A0A9W9NGW1</accession>
<evidence type="ECO:0000256" key="2">
    <source>
        <dbReference type="SAM" id="MobiDB-lite"/>
    </source>
</evidence>
<dbReference type="PANTHER" id="PTHR23520">
    <property type="entry name" value="TRANSPORTER, PUTATIVE (AFU_ORTHOLOGUE AFUA_3G04000)-RELATED"/>
    <property type="match status" value="1"/>
</dbReference>
<dbReference type="InterPro" id="IPR020846">
    <property type="entry name" value="MFS_dom"/>
</dbReference>
<feature type="transmembrane region" description="Helical" evidence="3">
    <location>
        <begin position="921"/>
        <end position="944"/>
    </location>
</feature>
<dbReference type="OrthoDB" id="3009558at2759"/>
<organism evidence="5 6">
    <name type="scientific">Penicillium chermesinum</name>
    <dbReference type="NCBI Taxonomy" id="63820"/>
    <lineage>
        <taxon>Eukaryota</taxon>
        <taxon>Fungi</taxon>
        <taxon>Dikarya</taxon>
        <taxon>Ascomycota</taxon>
        <taxon>Pezizomycotina</taxon>
        <taxon>Eurotiomycetes</taxon>
        <taxon>Eurotiomycetidae</taxon>
        <taxon>Eurotiales</taxon>
        <taxon>Aspergillaceae</taxon>
        <taxon>Penicillium</taxon>
    </lineage>
</organism>
<comment type="caution">
    <text evidence="5">The sequence shown here is derived from an EMBL/GenBank/DDBJ whole genome shotgun (WGS) entry which is preliminary data.</text>
</comment>
<sequence length="965" mass="105652">MGRRGGSTLLDEALLEFRWIMIGTNSTKWGPHDVAAAKAHKENTVEPEDKELIRSHHRSLAPCPFVYEATEPDGKEIWVVSIPPKTPVYDTHAGGREIHIYPEYLLPQLSQVYSGSREDPLPRQINPRRFLTASDLDLLRRFFPSAIGARVLISGFMIVLFRDRKHMKASWLEGCVPSFGLLRLGYDIAEHFPTETGPRSGNAVAKSQDESNCSAPLGLKLKFLDNSEGITVPTHAFVDVKNPRVHREPQNSNWLSKTKSAFSLSTVIRMSESIRLGVPMDCPLGKTAWSITDPQEKIGHISTTYDHHVVRSSIFPESIGHDISIVKGDCLPKICRPSRAPKIVDWGNYRDALDGKFTFAIGLNALSNKSTGGSGCGEFGTMQKVIVEGTEYLWSRKSRTQTAALIWRAMHEDTGMEGLSGSVLCLGERTDPQCRAVLFKNFETPICSQHFDCDRSARGDVSWSTFKGGFVLPLEIRNTEILCDGEESEAIPSAGQPWGLEAYSIAHKAHNRTRPRRSRPGHVVGLVARCQVSLRAALRAYVRFRRLDLNPGIVPTCLGISDDRIGLFMALTLVGDTAISFVLTLFADAMGRKAVLSVGSIMMAASGVVFALVGNFWILLLAAIFGVISPSGNDLGPFRAVEESTLAHLTPQEVLSDVLAWYSLLGTAGTALGQLVCGWVMASLQSLHGWEFLPSCRLIFLVYGIFGILKLILTLALSKNVEASPKKKQPENNGETRPLLADAPSEQREDSAKTTIWSSMERELRSLVLSLFFFMGLDAFASGLAALSWMTYFFREKFSIPEGELGTIFFVTSSISAVSILVASSVAKRLGNVKTMAFTHLPSAICLLLVPVPAQLPLALTFLVLRACSQSMDVAPRSAFLAAVLPPDRRTAIMGAVNVVKTITSSIAPLITGILSRNGKLGISFMIAGSLKVIYDLGILFTFASKEAAERKRRQAARAADEEAE</sequence>
<dbReference type="AlphaFoldDB" id="A0A9W9NGW1"/>
<feature type="transmembrane region" description="Helical" evidence="3">
    <location>
        <begin position="696"/>
        <end position="717"/>
    </location>
</feature>
<evidence type="ECO:0000313" key="6">
    <source>
        <dbReference type="Proteomes" id="UP001150941"/>
    </source>
</evidence>
<reference evidence="5" key="1">
    <citation type="submission" date="2022-11" db="EMBL/GenBank/DDBJ databases">
        <authorList>
            <person name="Petersen C."/>
        </authorList>
    </citation>
    <scope>NUCLEOTIDE SEQUENCE</scope>
    <source>
        <strain evidence="5">IBT 19713</strain>
    </source>
</reference>
<name>A0A9W9NGW1_9EURO</name>
<evidence type="ECO:0000256" key="3">
    <source>
        <dbReference type="SAM" id="Phobius"/>
    </source>
</evidence>
<dbReference type="SUPFAM" id="SSF103473">
    <property type="entry name" value="MFS general substrate transporter"/>
    <property type="match status" value="1"/>
</dbReference>
<dbReference type="EMBL" id="JAPQKS010000007">
    <property type="protein sequence ID" value="KAJ5219749.1"/>
    <property type="molecule type" value="Genomic_DNA"/>
</dbReference>
<dbReference type="PANTHER" id="PTHR23520:SF5">
    <property type="entry name" value="TRANSPORTER, PUTATIVE (AFU_ORTHOLOGUE AFUA_3G04000)-RELATED"/>
    <property type="match status" value="1"/>
</dbReference>
<keyword evidence="3" id="KW-0472">Membrane</keyword>
<feature type="transmembrane region" description="Helical" evidence="3">
    <location>
        <begin position="839"/>
        <end position="865"/>
    </location>
</feature>
<gene>
    <name evidence="5" type="ORF">N7468_008953</name>
</gene>
<feature type="transmembrane region" description="Helical" evidence="3">
    <location>
        <begin position="805"/>
        <end position="827"/>
    </location>
</feature>
<dbReference type="GeneID" id="83205552"/>
<keyword evidence="3" id="KW-0812">Transmembrane</keyword>
<feature type="region of interest" description="Disordered" evidence="2">
    <location>
        <begin position="724"/>
        <end position="752"/>
    </location>
</feature>
<reference evidence="5" key="2">
    <citation type="journal article" date="2023" name="IMA Fungus">
        <title>Comparative genomic study of the Penicillium genus elucidates a diverse pangenome and 15 lateral gene transfer events.</title>
        <authorList>
            <person name="Petersen C."/>
            <person name="Sorensen T."/>
            <person name="Nielsen M.R."/>
            <person name="Sondergaard T.E."/>
            <person name="Sorensen J.L."/>
            <person name="Fitzpatrick D.A."/>
            <person name="Frisvad J.C."/>
            <person name="Nielsen K.L."/>
        </authorList>
    </citation>
    <scope>NUCLEOTIDE SEQUENCE</scope>
    <source>
        <strain evidence="5">IBT 19713</strain>
    </source>
</reference>
<dbReference type="GO" id="GO:0022857">
    <property type="term" value="F:transmembrane transporter activity"/>
    <property type="evidence" value="ECO:0007669"/>
    <property type="project" value="InterPro"/>
</dbReference>
<evidence type="ECO:0000256" key="1">
    <source>
        <dbReference type="ARBA" id="ARBA00004141"/>
    </source>
</evidence>